<dbReference type="GO" id="GO:0005737">
    <property type="term" value="C:cytoplasm"/>
    <property type="evidence" value="ECO:0007669"/>
    <property type="project" value="UniProtKB-SubCell"/>
</dbReference>
<dbReference type="Gene3D" id="2.60.40.790">
    <property type="match status" value="1"/>
</dbReference>
<feature type="compositionally biased region" description="Low complexity" evidence="7">
    <location>
        <begin position="151"/>
        <end position="171"/>
    </location>
</feature>
<feature type="region of interest" description="Disordered" evidence="7">
    <location>
        <begin position="151"/>
        <end position="194"/>
    </location>
</feature>
<evidence type="ECO:0000256" key="3">
    <source>
        <dbReference type="ARBA" id="ARBA00017641"/>
    </source>
</evidence>
<evidence type="ECO:0000256" key="5">
    <source>
        <dbReference type="ARBA" id="ARBA00022553"/>
    </source>
</evidence>
<dbReference type="eggNOG" id="KOG2265">
    <property type="taxonomic scope" value="Eukaryota"/>
</dbReference>
<evidence type="ECO:0000259" key="8">
    <source>
        <dbReference type="PROSITE" id="PS51203"/>
    </source>
</evidence>
<evidence type="ECO:0000256" key="6">
    <source>
        <dbReference type="ARBA" id="ARBA00030427"/>
    </source>
</evidence>
<keyword evidence="10" id="KW-1185">Reference proteome</keyword>
<feature type="compositionally biased region" description="Low complexity" evidence="7">
    <location>
        <begin position="65"/>
        <end position="83"/>
    </location>
</feature>
<feature type="region of interest" description="Disordered" evidence="7">
    <location>
        <begin position="62"/>
        <end position="83"/>
    </location>
</feature>
<evidence type="ECO:0000313" key="9">
    <source>
        <dbReference type="EMBL" id="KJE93002.1"/>
    </source>
</evidence>
<dbReference type="PROSITE" id="PS51203">
    <property type="entry name" value="CS"/>
    <property type="match status" value="1"/>
</dbReference>
<dbReference type="InterPro" id="IPR025934">
    <property type="entry name" value="NudC_N_dom"/>
</dbReference>
<accession>A0A0D2VQN3</accession>
<dbReference type="Proteomes" id="UP000008743">
    <property type="component" value="Unassembled WGS sequence"/>
</dbReference>
<keyword evidence="4" id="KW-0963">Cytoplasm</keyword>
<dbReference type="InterPro" id="IPR007052">
    <property type="entry name" value="CS_dom"/>
</dbReference>
<dbReference type="PANTHER" id="PTHR12356:SF3">
    <property type="entry name" value="NUCLEAR MIGRATION PROTEIN NUDC"/>
    <property type="match status" value="1"/>
</dbReference>
<dbReference type="InterPro" id="IPR037898">
    <property type="entry name" value="NudC_fam"/>
</dbReference>
<name>A0A0D2VQN3_CAPO3</name>
<evidence type="ECO:0000256" key="7">
    <source>
        <dbReference type="SAM" id="MobiDB-lite"/>
    </source>
</evidence>
<dbReference type="InParanoid" id="A0A0D2VQN3"/>
<dbReference type="FunFam" id="2.60.40.790:FF:000001">
    <property type="entry name" value="Nuclear migration protein nudC"/>
    <property type="match status" value="1"/>
</dbReference>
<keyword evidence="5" id="KW-0597">Phosphoprotein</keyword>
<dbReference type="GO" id="GO:0051082">
    <property type="term" value="F:unfolded protein binding"/>
    <property type="evidence" value="ECO:0007669"/>
    <property type="project" value="TreeGrafter"/>
</dbReference>
<evidence type="ECO:0000256" key="1">
    <source>
        <dbReference type="ARBA" id="ARBA00004496"/>
    </source>
</evidence>
<dbReference type="SUPFAM" id="SSF49764">
    <property type="entry name" value="HSP20-like chaperones"/>
    <property type="match status" value="1"/>
</dbReference>
<proteinExistence type="inferred from homology"/>
<dbReference type="PhylomeDB" id="A0A0D2VQN3"/>
<dbReference type="InterPro" id="IPR008978">
    <property type="entry name" value="HSP20-like_chaperone"/>
</dbReference>
<sequence>MAMQDRMDALLLSIAQQHDGISSLLDTFFGFLERKTDFFTGQDAKVGEATVLKALRTVQKRVETKQPAASKPKPAPAAAPAAAPVAAATATPAAAATTTRLPANAPSGLVELPDDEPVTAPAPVAAAASAAPATAASGSVTSTSTPTAAAAAAPATSANPSAPSSTSSAANADEEPLEAGKQRPNPGNGGSTDVYNWAQSLADVEVRIPLKVSFAVKSRDIVCEIGKRSFKLGLKNKPPMVEGELFNDIKKEDSFWNIEDGKMVVISLQKINTMEWWPCVIKGHQEIDLKKVEPENSKLTDLDGDTRGMVEKMMFDQRQKEMGLPTSDEMKKQETLKRFMEQHPEMDFSNAKFN</sequence>
<protein>
    <recommendedName>
        <fullName evidence="3">Nuclear migration protein nudC</fullName>
    </recommendedName>
    <alternativeName>
        <fullName evidence="6">Nuclear distribution protein C homolog</fullName>
    </alternativeName>
</protein>
<dbReference type="PANTHER" id="PTHR12356">
    <property type="entry name" value="NUCLEAR MOVEMENT PROTEIN NUDC"/>
    <property type="match status" value="1"/>
</dbReference>
<evidence type="ECO:0000313" key="10">
    <source>
        <dbReference type="Proteomes" id="UP000008743"/>
    </source>
</evidence>
<gene>
    <name evidence="9" type="ORF">CAOG_003867</name>
</gene>
<comment type="subcellular location">
    <subcellularLocation>
        <location evidence="1">Cytoplasm</location>
    </subcellularLocation>
</comment>
<dbReference type="OrthoDB" id="416217at2759"/>
<dbReference type="EMBL" id="KE346364">
    <property type="protein sequence ID" value="KJE93002.1"/>
    <property type="molecule type" value="Genomic_DNA"/>
</dbReference>
<dbReference type="Pfam" id="PF14050">
    <property type="entry name" value="Nudc_N"/>
    <property type="match status" value="1"/>
</dbReference>
<reference evidence="10" key="1">
    <citation type="submission" date="2011-02" db="EMBL/GenBank/DDBJ databases">
        <title>The Genome Sequence of Capsaspora owczarzaki ATCC 30864.</title>
        <authorList>
            <person name="Russ C."/>
            <person name="Cuomo C."/>
            <person name="Burger G."/>
            <person name="Gray M.W."/>
            <person name="Holland P.W.H."/>
            <person name="King N."/>
            <person name="Lang F.B.F."/>
            <person name="Roger A.J."/>
            <person name="Ruiz-Trillo I."/>
            <person name="Young S.K."/>
            <person name="Zeng Q."/>
            <person name="Gargeya S."/>
            <person name="Alvarado L."/>
            <person name="Berlin A."/>
            <person name="Chapman S.B."/>
            <person name="Chen Z."/>
            <person name="Freedman E."/>
            <person name="Gellesch M."/>
            <person name="Goldberg J."/>
            <person name="Griggs A."/>
            <person name="Gujja S."/>
            <person name="Heilman E."/>
            <person name="Heiman D."/>
            <person name="Howarth C."/>
            <person name="Mehta T."/>
            <person name="Neiman D."/>
            <person name="Pearson M."/>
            <person name="Roberts A."/>
            <person name="Saif S."/>
            <person name="Shea T."/>
            <person name="Shenoy N."/>
            <person name="Sisk P."/>
            <person name="Stolte C."/>
            <person name="Sykes S."/>
            <person name="White J."/>
            <person name="Yandava C."/>
            <person name="Haas B."/>
            <person name="Nusbaum C."/>
            <person name="Birren B."/>
        </authorList>
    </citation>
    <scope>NUCLEOTIDE SEQUENCE</scope>
    <source>
        <strain evidence="10">ATCC 30864</strain>
    </source>
</reference>
<comment type="similarity">
    <text evidence="2">Belongs to the nudC family.</text>
</comment>
<dbReference type="AlphaFoldDB" id="A0A0D2VQN3"/>
<evidence type="ECO:0000256" key="4">
    <source>
        <dbReference type="ARBA" id="ARBA00022490"/>
    </source>
</evidence>
<dbReference type="STRING" id="595528.A0A0D2VQN3"/>
<dbReference type="GO" id="GO:0006457">
    <property type="term" value="P:protein folding"/>
    <property type="evidence" value="ECO:0007669"/>
    <property type="project" value="TreeGrafter"/>
</dbReference>
<organism evidence="9 10">
    <name type="scientific">Capsaspora owczarzaki (strain ATCC 30864)</name>
    <dbReference type="NCBI Taxonomy" id="595528"/>
    <lineage>
        <taxon>Eukaryota</taxon>
        <taxon>Filasterea</taxon>
        <taxon>Capsaspora</taxon>
    </lineage>
</organism>
<feature type="domain" description="CS" evidence="8">
    <location>
        <begin position="190"/>
        <end position="281"/>
    </location>
</feature>
<dbReference type="Pfam" id="PF04969">
    <property type="entry name" value="CS"/>
    <property type="match status" value="1"/>
</dbReference>
<evidence type="ECO:0000256" key="2">
    <source>
        <dbReference type="ARBA" id="ARBA00010513"/>
    </source>
</evidence>
<dbReference type="RefSeq" id="XP_004363595.2">
    <property type="nucleotide sequence ID" value="XM_004363538.2"/>
</dbReference>